<evidence type="ECO:0000256" key="5">
    <source>
        <dbReference type="RuleBase" id="RU004478"/>
    </source>
</evidence>
<comment type="subcellular location">
    <subcellularLocation>
        <location evidence="3">Cytoplasm</location>
    </subcellularLocation>
</comment>
<evidence type="ECO:0000256" key="6">
    <source>
        <dbReference type="SAM" id="MobiDB-lite"/>
    </source>
</evidence>
<dbReference type="PANTHER" id="PTHR21237">
    <property type="entry name" value="GRPE PROTEIN"/>
    <property type="match status" value="1"/>
</dbReference>
<comment type="similarity">
    <text evidence="1 3 5">Belongs to the GrpE family.</text>
</comment>
<dbReference type="PROSITE" id="PS01071">
    <property type="entry name" value="GRPE"/>
    <property type="match status" value="1"/>
</dbReference>
<comment type="subunit">
    <text evidence="3">Homodimer.</text>
</comment>
<dbReference type="Pfam" id="PF01025">
    <property type="entry name" value="GrpE"/>
    <property type="match status" value="1"/>
</dbReference>
<evidence type="ECO:0000256" key="1">
    <source>
        <dbReference type="ARBA" id="ARBA00009054"/>
    </source>
</evidence>
<protein>
    <recommendedName>
        <fullName evidence="3 4">Protein GrpE</fullName>
    </recommendedName>
    <alternativeName>
        <fullName evidence="3">HSP-70 cofactor</fullName>
    </alternativeName>
</protein>
<dbReference type="InterPro" id="IPR013805">
    <property type="entry name" value="GrpE_CC"/>
</dbReference>
<feature type="region of interest" description="Disordered" evidence="6">
    <location>
        <begin position="1"/>
        <end position="90"/>
    </location>
</feature>
<dbReference type="PRINTS" id="PR00773">
    <property type="entry name" value="GRPEPROTEIN"/>
</dbReference>
<gene>
    <name evidence="3" type="primary">grpE</name>
    <name evidence="7" type="ORF">AVDCRST_MAG78-2208</name>
</gene>
<dbReference type="GO" id="GO:0000774">
    <property type="term" value="F:adenyl-nucleotide exchange factor activity"/>
    <property type="evidence" value="ECO:0007669"/>
    <property type="project" value="InterPro"/>
</dbReference>
<keyword evidence="3" id="KW-0963">Cytoplasm</keyword>
<feature type="compositionally biased region" description="Basic and acidic residues" evidence="6">
    <location>
        <begin position="1"/>
        <end position="35"/>
    </location>
</feature>
<evidence type="ECO:0000256" key="3">
    <source>
        <dbReference type="HAMAP-Rule" id="MF_01151"/>
    </source>
</evidence>
<organism evidence="7">
    <name type="scientific">uncultured Rubrobacteraceae bacterium</name>
    <dbReference type="NCBI Taxonomy" id="349277"/>
    <lineage>
        <taxon>Bacteria</taxon>
        <taxon>Bacillati</taxon>
        <taxon>Actinomycetota</taxon>
        <taxon>Rubrobacteria</taxon>
        <taxon>Rubrobacterales</taxon>
        <taxon>Rubrobacteraceae</taxon>
        <taxon>environmental samples</taxon>
    </lineage>
</organism>
<dbReference type="AlphaFoldDB" id="A0A6J4Q955"/>
<sequence length="242" mass="27245">MSSEERRHREGEPSREEPLREELREEPRETGRETEDVSGPVEMGGPEDPDVGPETDVGTPVENLTEKPSMEAPDGEETPPEEELSEESLEITQDEISTLANELEVARRERDEYLDSMRRMKAELENSRKRQEKERARLVQLASERLVRELLPVLDNLERALDVEGNIREGVGATREQLLAVLEREGLTPVASDGESFDPAVHEAVMGQSSDEHEEDTVIMTLERGYVLNGKPIRPAKVVVAK</sequence>
<dbReference type="Gene3D" id="3.90.20.20">
    <property type="match status" value="1"/>
</dbReference>
<proteinExistence type="inferred from homology"/>
<dbReference type="CDD" id="cd00446">
    <property type="entry name" value="GrpE"/>
    <property type="match status" value="1"/>
</dbReference>
<name>A0A6J4Q955_9ACTN</name>
<feature type="compositionally biased region" description="Acidic residues" evidence="6">
    <location>
        <begin position="73"/>
        <end position="90"/>
    </location>
</feature>
<comment type="function">
    <text evidence="3 4">Participates actively in the response to hyperosmotic and heat shock by preventing the aggregation of stress-denatured proteins, in association with DnaK and GrpE. It is the nucleotide exchange factor for DnaK and may function as a thermosensor. Unfolded proteins bind initially to DnaJ; upon interaction with the DnaJ-bound protein, DnaK hydrolyzes its bound ATP, resulting in the formation of a stable complex. GrpE releases ADP from DnaK; ATP binding to DnaK triggers the release of the substrate protein, thus completing the reaction cycle. Several rounds of ATP-dependent interactions between DnaJ, DnaK and GrpE are required for fully efficient folding.</text>
</comment>
<keyword evidence="3 4" id="KW-0346">Stress response</keyword>
<dbReference type="HAMAP" id="MF_01151">
    <property type="entry name" value="GrpE"/>
    <property type="match status" value="1"/>
</dbReference>
<dbReference type="GO" id="GO:0051082">
    <property type="term" value="F:unfolded protein binding"/>
    <property type="evidence" value="ECO:0007669"/>
    <property type="project" value="TreeGrafter"/>
</dbReference>
<dbReference type="PANTHER" id="PTHR21237:SF23">
    <property type="entry name" value="GRPE PROTEIN HOMOLOG, MITOCHONDRIAL"/>
    <property type="match status" value="1"/>
</dbReference>
<dbReference type="InterPro" id="IPR009012">
    <property type="entry name" value="GrpE_head"/>
</dbReference>
<reference evidence="7" key="1">
    <citation type="submission" date="2020-02" db="EMBL/GenBank/DDBJ databases">
        <authorList>
            <person name="Meier V. D."/>
        </authorList>
    </citation>
    <scope>NUCLEOTIDE SEQUENCE</scope>
    <source>
        <strain evidence="7">AVDCRST_MAG78</strain>
    </source>
</reference>
<dbReference type="SUPFAM" id="SSF51064">
    <property type="entry name" value="Head domain of nucleotide exchange factor GrpE"/>
    <property type="match status" value="1"/>
</dbReference>
<accession>A0A6J4Q955</accession>
<keyword evidence="2 3" id="KW-0143">Chaperone</keyword>
<dbReference type="SUPFAM" id="SSF58014">
    <property type="entry name" value="Coiled-coil domain of nucleotide exchange factor GrpE"/>
    <property type="match status" value="1"/>
</dbReference>
<dbReference type="GO" id="GO:0006457">
    <property type="term" value="P:protein folding"/>
    <property type="evidence" value="ECO:0007669"/>
    <property type="project" value="InterPro"/>
</dbReference>
<dbReference type="InterPro" id="IPR000740">
    <property type="entry name" value="GrpE"/>
</dbReference>
<dbReference type="GO" id="GO:0051087">
    <property type="term" value="F:protein-folding chaperone binding"/>
    <property type="evidence" value="ECO:0007669"/>
    <property type="project" value="InterPro"/>
</dbReference>
<evidence type="ECO:0000256" key="4">
    <source>
        <dbReference type="RuleBase" id="RU000639"/>
    </source>
</evidence>
<dbReference type="GO" id="GO:0005737">
    <property type="term" value="C:cytoplasm"/>
    <property type="evidence" value="ECO:0007669"/>
    <property type="project" value="UniProtKB-SubCell"/>
</dbReference>
<dbReference type="Gene3D" id="2.30.22.10">
    <property type="entry name" value="Head domain of nucleotide exchange factor GrpE"/>
    <property type="match status" value="1"/>
</dbReference>
<evidence type="ECO:0000313" key="7">
    <source>
        <dbReference type="EMBL" id="CAA9438311.1"/>
    </source>
</evidence>
<dbReference type="EMBL" id="CADCVB010000148">
    <property type="protein sequence ID" value="CAA9438311.1"/>
    <property type="molecule type" value="Genomic_DNA"/>
</dbReference>
<dbReference type="GO" id="GO:0042803">
    <property type="term" value="F:protein homodimerization activity"/>
    <property type="evidence" value="ECO:0007669"/>
    <property type="project" value="InterPro"/>
</dbReference>
<evidence type="ECO:0000256" key="2">
    <source>
        <dbReference type="ARBA" id="ARBA00023186"/>
    </source>
</evidence>